<dbReference type="InterPro" id="IPR014710">
    <property type="entry name" value="RmlC-like_jellyroll"/>
</dbReference>
<keyword evidence="9" id="KW-0413">Isomerase</keyword>
<feature type="domain" description="Mannose-6-phosphate isomerase cupin" evidence="8">
    <location>
        <begin position="238"/>
        <end position="310"/>
    </location>
</feature>
<protein>
    <recommendedName>
        <fullName evidence="3">Phosphohexomutase</fullName>
    </recommendedName>
    <alternativeName>
        <fullName evidence="4">Phosphomannose isomerase</fullName>
    </alternativeName>
</protein>
<evidence type="ECO:0000256" key="6">
    <source>
        <dbReference type="PIRSR" id="PIRSR036894-2"/>
    </source>
</evidence>
<comment type="cofactor">
    <cofactor evidence="5">
        <name>Zn(2+)</name>
        <dbReference type="ChEBI" id="CHEBI:29105"/>
    </cofactor>
    <text evidence="5">Binds 1 zinc ion per subunit.</text>
</comment>
<dbReference type="EMBL" id="JENJ01000075">
    <property type="protein sequence ID" value="KGM94348.1"/>
    <property type="molecule type" value="Genomic_DNA"/>
</dbReference>
<dbReference type="PIRSF" id="PIRSF036894">
    <property type="entry name" value="PMI_Firm_short"/>
    <property type="match status" value="1"/>
</dbReference>
<dbReference type="GO" id="GO:0004476">
    <property type="term" value="F:mannose-6-phosphate isomerase activity"/>
    <property type="evidence" value="ECO:0007669"/>
    <property type="project" value="InterPro"/>
</dbReference>
<dbReference type="InterPro" id="IPR011051">
    <property type="entry name" value="RmlC_Cupin_sf"/>
</dbReference>
<feature type="active site" evidence="6">
    <location>
        <position position="192"/>
    </location>
</feature>
<evidence type="ECO:0000256" key="5">
    <source>
        <dbReference type="PIRSR" id="PIRSR036894-1"/>
    </source>
</evidence>
<dbReference type="PANTHER" id="PTHR42742">
    <property type="entry name" value="TRANSCRIPTIONAL REPRESSOR MPRA"/>
    <property type="match status" value="1"/>
</dbReference>
<evidence type="ECO:0000256" key="3">
    <source>
        <dbReference type="ARBA" id="ARBA00029741"/>
    </source>
</evidence>
<evidence type="ECO:0000313" key="10">
    <source>
        <dbReference type="Proteomes" id="UP000030012"/>
    </source>
</evidence>
<gene>
    <name evidence="9" type="ORF">Z968_11840</name>
</gene>
<feature type="binding site" evidence="5">
    <location>
        <position position="172"/>
    </location>
    <ligand>
        <name>Zn(2+)</name>
        <dbReference type="ChEBI" id="CHEBI:29105"/>
    </ligand>
</feature>
<reference evidence="9 10" key="1">
    <citation type="submission" date="2014-01" db="EMBL/GenBank/DDBJ databases">
        <title>Plasmidome dynamics in the species complex Clostridium novyi sensu lato converts strains of independent lineages into distinctly different pathogens.</title>
        <authorList>
            <person name="Skarin H."/>
            <person name="Segerman B."/>
        </authorList>
    </citation>
    <scope>NUCLEOTIDE SEQUENCE [LARGE SCALE GENOMIC DNA]</scope>
    <source>
        <strain evidence="9 10">4552</strain>
    </source>
</reference>
<dbReference type="RefSeq" id="WP_039256201.1">
    <property type="nucleotide sequence ID" value="NZ_JENJ01000075.1"/>
</dbReference>
<dbReference type="InterPro" id="IPR046457">
    <property type="entry name" value="PMI_typeI_cat"/>
</dbReference>
<dbReference type="InterPro" id="IPR049071">
    <property type="entry name" value="MPI_cupin_dom"/>
</dbReference>
<organism evidence="9 10">
    <name type="scientific">Clostridium novyi A str. 4552</name>
    <dbReference type="NCBI Taxonomy" id="1444289"/>
    <lineage>
        <taxon>Bacteria</taxon>
        <taxon>Bacillati</taxon>
        <taxon>Bacillota</taxon>
        <taxon>Clostridia</taxon>
        <taxon>Eubacteriales</taxon>
        <taxon>Clostridiaceae</taxon>
        <taxon>Clostridium</taxon>
    </lineage>
</organism>
<proteinExistence type="predicted"/>
<dbReference type="Pfam" id="PF21621">
    <property type="entry name" value="MPI_cupin_dom"/>
    <property type="match status" value="1"/>
</dbReference>
<evidence type="ECO:0000313" key="9">
    <source>
        <dbReference type="EMBL" id="KGM94348.1"/>
    </source>
</evidence>
<feature type="domain" description="Phosphomannose isomerase type I catalytic" evidence="7">
    <location>
        <begin position="5"/>
        <end position="106"/>
    </location>
</feature>
<sequence>MYPLKFENLYYQKIWGGRDLELFRNNIPKGNIGESWDVACHKNGMSIVKNGEFRGLRLDKLIEKEKENILGTKIKDNRFPILIKLINAKDKLSVQVHPNNKYAKRVEGDMGKTEVWYVVEAFKGANLVVGIKEKCNKEEFKTAIEEGKLYSYLNRVPVKKGDVYLVKSGLVHAIGEGVIIAEIQQNSDTTYRVYDYNRGRELHVKKALDVIDLNLKGRKYEGIEVKKEGYTKNYLCLGREFSLELYNIKNCVEENSDLERFFIFTCVEGKGEIIYRDGMEEIQTGESILIPAILGKYKLQGNMKLLKSYVPDIKKVERCILNEIEY</sequence>
<dbReference type="OrthoDB" id="9808275at2"/>
<name>A0A0A0I112_CLONO</name>
<dbReference type="InterPro" id="IPR014628">
    <property type="entry name" value="Man6P_isomerase_Firm_short"/>
</dbReference>
<dbReference type="SUPFAM" id="SSF51182">
    <property type="entry name" value="RmlC-like cupins"/>
    <property type="match status" value="1"/>
</dbReference>
<keyword evidence="2 5" id="KW-0862">Zinc</keyword>
<evidence type="ECO:0000259" key="8">
    <source>
        <dbReference type="Pfam" id="PF21621"/>
    </source>
</evidence>
<evidence type="ECO:0000256" key="1">
    <source>
        <dbReference type="ARBA" id="ARBA00022723"/>
    </source>
</evidence>
<keyword evidence="1 5" id="KW-0479">Metal-binding</keyword>
<dbReference type="Proteomes" id="UP000030012">
    <property type="component" value="Unassembled WGS sequence"/>
</dbReference>
<comment type="caution">
    <text evidence="9">The sequence shown here is derived from an EMBL/GenBank/DDBJ whole genome shotgun (WGS) entry which is preliminary data.</text>
</comment>
<dbReference type="AlphaFoldDB" id="A0A0A0I112"/>
<accession>A0A0A0I112</accession>
<dbReference type="CDD" id="cd07010">
    <property type="entry name" value="cupin_PMI_type_I_N_bac"/>
    <property type="match status" value="1"/>
</dbReference>
<evidence type="ECO:0000259" key="7">
    <source>
        <dbReference type="Pfam" id="PF20511"/>
    </source>
</evidence>
<dbReference type="PANTHER" id="PTHR42742:SF3">
    <property type="entry name" value="FRUCTOKINASE"/>
    <property type="match status" value="1"/>
</dbReference>
<dbReference type="InterPro" id="IPR051804">
    <property type="entry name" value="Carb_Metab_Reg_Kinase/Isom"/>
</dbReference>
<dbReference type="Pfam" id="PF20511">
    <property type="entry name" value="PMI_typeI_cat"/>
    <property type="match status" value="1"/>
</dbReference>
<evidence type="ECO:0000256" key="4">
    <source>
        <dbReference type="ARBA" id="ARBA00030762"/>
    </source>
</evidence>
<evidence type="ECO:0000256" key="2">
    <source>
        <dbReference type="ARBA" id="ARBA00022833"/>
    </source>
</evidence>
<dbReference type="GO" id="GO:0005975">
    <property type="term" value="P:carbohydrate metabolic process"/>
    <property type="evidence" value="ECO:0007669"/>
    <property type="project" value="InterPro"/>
</dbReference>
<feature type="binding site" evidence="5">
    <location>
        <position position="97"/>
    </location>
    <ligand>
        <name>Zn(2+)</name>
        <dbReference type="ChEBI" id="CHEBI:29105"/>
    </ligand>
</feature>
<feature type="binding site" evidence="5">
    <location>
        <position position="114"/>
    </location>
    <ligand>
        <name>Zn(2+)</name>
        <dbReference type="ChEBI" id="CHEBI:29105"/>
    </ligand>
</feature>
<dbReference type="Gene3D" id="2.60.120.10">
    <property type="entry name" value="Jelly Rolls"/>
    <property type="match status" value="2"/>
</dbReference>
<dbReference type="GO" id="GO:0008270">
    <property type="term" value="F:zinc ion binding"/>
    <property type="evidence" value="ECO:0007669"/>
    <property type="project" value="InterPro"/>
</dbReference>